<dbReference type="GO" id="GO:0043161">
    <property type="term" value="P:proteasome-mediated ubiquitin-dependent protein catabolic process"/>
    <property type="evidence" value="ECO:0007669"/>
    <property type="project" value="InterPro"/>
</dbReference>
<dbReference type="Gene3D" id="3.30.40.10">
    <property type="entry name" value="Zinc/RING finger domain, C3HC4 (zinc finger)"/>
    <property type="match status" value="1"/>
</dbReference>
<evidence type="ECO:0000259" key="10">
    <source>
        <dbReference type="PROSITE" id="PS50897"/>
    </source>
</evidence>
<evidence type="ECO:0000256" key="6">
    <source>
        <dbReference type="ARBA" id="ARBA00061136"/>
    </source>
</evidence>
<evidence type="ECO:0000259" key="11">
    <source>
        <dbReference type="PROSITE" id="PS51867"/>
    </source>
</evidence>
<comment type="subcellular location">
    <subcellularLocation>
        <location evidence="1">Cytoplasm</location>
    </subcellularLocation>
</comment>
<sequence>MSSHSPPQPTTLLLAETKKMRRAPLRATVRDADKLLALLKETREQVATSAQDGGALVLTKLQNPLKNSFDGMTSSLKDVSKAQKNMGKAIDKAFPARPLPVDFPPLPHRPELVNRAIAMHLLREGQFPAASTFLQEASGFIATMNPDQLQSDFQKMYHILTEMKKYNLEPAMEWARINRTKLEQRQSTLEFDLVRLQYIWLCKGPSVNGLPDDDNNGLIGALKYSSRIFPRFKDSNAASIEQLGAALAFSSNIEESPYHHLFDMKTAFDDVSIAFTRMFCSILGLSAESPLYMAATAGSMSLPQVLKFSKIQSQKTEWSTTNELAFETPLPHSMIFHPIFVCPVLKEQTTAKNPPILLPCGHVICKDAFVRIKARISRLKCPYCPMEVSADATHEIRF</sequence>
<name>A0A2C5X1T2_9PEZI</name>
<dbReference type="CDD" id="cd16652">
    <property type="entry name" value="dRING_Rmd5p-like"/>
    <property type="match status" value="1"/>
</dbReference>
<dbReference type="AlphaFoldDB" id="A0A2C5X1T2"/>
<evidence type="ECO:0000256" key="7">
    <source>
        <dbReference type="ARBA" id="ARBA00075398"/>
    </source>
</evidence>
<evidence type="ECO:0000313" key="12">
    <source>
        <dbReference type="EMBL" id="PHH51834.1"/>
    </source>
</evidence>
<keyword evidence="2" id="KW-0963">Cytoplasm</keyword>
<dbReference type="Proteomes" id="UP000222788">
    <property type="component" value="Unassembled WGS sequence"/>
</dbReference>
<keyword evidence="5" id="KW-0862">Zinc</keyword>
<dbReference type="InterPro" id="IPR045098">
    <property type="entry name" value="Fyv10_fam"/>
</dbReference>
<dbReference type="InterPro" id="IPR037683">
    <property type="entry name" value="Rmd5_dRing"/>
</dbReference>
<dbReference type="PROSITE" id="PS51867">
    <property type="entry name" value="ZF_RING_GID"/>
    <property type="match status" value="1"/>
</dbReference>
<feature type="zinc finger region" description="RING-Gid-type" evidence="9">
    <location>
        <begin position="342"/>
        <end position="384"/>
    </location>
</feature>
<accession>A0A2C5X1T2</accession>
<dbReference type="PANTHER" id="PTHR12170">
    <property type="entry name" value="MACROPHAGE ERYTHROBLAST ATTACHER-RELATED"/>
    <property type="match status" value="1"/>
</dbReference>
<keyword evidence="3" id="KW-0479">Metal-binding</keyword>
<evidence type="ECO:0000256" key="3">
    <source>
        <dbReference type="ARBA" id="ARBA00022723"/>
    </source>
</evidence>
<comment type="caution">
    <text evidence="12">The sequence shown here is derived from an EMBL/GenBank/DDBJ whole genome shotgun (WGS) entry which is preliminary data.</text>
</comment>
<keyword evidence="13" id="KW-1185">Reference proteome</keyword>
<feature type="domain" description="CTLH" evidence="10">
    <location>
        <begin position="152"/>
        <end position="209"/>
    </location>
</feature>
<evidence type="ECO:0000256" key="9">
    <source>
        <dbReference type="PROSITE-ProRule" id="PRU01215"/>
    </source>
</evidence>
<dbReference type="PROSITE" id="PS50897">
    <property type="entry name" value="CTLH"/>
    <property type="match status" value="1"/>
</dbReference>
<proteinExistence type="inferred from homology"/>
<dbReference type="EMBL" id="APWK03000085">
    <property type="protein sequence ID" value="PHH51834.1"/>
    <property type="molecule type" value="Genomic_DNA"/>
</dbReference>
<dbReference type="GO" id="GO:0034657">
    <property type="term" value="C:GID complex"/>
    <property type="evidence" value="ECO:0007669"/>
    <property type="project" value="TreeGrafter"/>
</dbReference>
<dbReference type="OrthoDB" id="1933281at2759"/>
<dbReference type="GO" id="GO:0005634">
    <property type="term" value="C:nucleus"/>
    <property type="evidence" value="ECO:0007669"/>
    <property type="project" value="TreeGrafter"/>
</dbReference>
<dbReference type="Pfam" id="PF13445">
    <property type="entry name" value="zf-RING_UBOX"/>
    <property type="match status" value="1"/>
</dbReference>
<evidence type="ECO:0000256" key="4">
    <source>
        <dbReference type="ARBA" id="ARBA00022771"/>
    </source>
</evidence>
<comment type="similarity">
    <text evidence="6">Belongs to the RMD5/GID2 family.</text>
</comment>
<dbReference type="InterPro" id="IPR006595">
    <property type="entry name" value="CTLH_C"/>
</dbReference>
<reference evidence="12 13" key="1">
    <citation type="journal article" date="2013" name="Fungal Biol.">
        <title>Analysis of microsatellite markers in the genome of the plant pathogen Ceratocystis fimbriata.</title>
        <authorList>
            <person name="Simpson M.C."/>
            <person name="Wilken P.M."/>
            <person name="Coetzee M.P."/>
            <person name="Wingfield M.J."/>
            <person name="Wingfield B.D."/>
        </authorList>
    </citation>
    <scope>NUCLEOTIDE SEQUENCE [LARGE SCALE GENOMIC DNA]</scope>
    <source>
        <strain evidence="12 13">CBS 114723</strain>
    </source>
</reference>
<evidence type="ECO:0000313" key="13">
    <source>
        <dbReference type="Proteomes" id="UP000222788"/>
    </source>
</evidence>
<dbReference type="InterPro" id="IPR044063">
    <property type="entry name" value="ZF_RING_GID"/>
</dbReference>
<evidence type="ECO:0000256" key="8">
    <source>
        <dbReference type="ARBA" id="ARBA00080744"/>
    </source>
</evidence>
<organism evidence="12 13">
    <name type="scientific">Ceratocystis fimbriata CBS 114723</name>
    <dbReference type="NCBI Taxonomy" id="1035309"/>
    <lineage>
        <taxon>Eukaryota</taxon>
        <taxon>Fungi</taxon>
        <taxon>Dikarya</taxon>
        <taxon>Ascomycota</taxon>
        <taxon>Pezizomycotina</taxon>
        <taxon>Sordariomycetes</taxon>
        <taxon>Hypocreomycetidae</taxon>
        <taxon>Microascales</taxon>
        <taxon>Ceratocystidaceae</taxon>
        <taxon>Ceratocystis</taxon>
    </lineage>
</organism>
<protein>
    <recommendedName>
        <fullName evidence="8">GID complex catalytic subunit 2</fullName>
    </recommendedName>
    <alternativeName>
        <fullName evidence="7">Glucose-induced degradation protein 2</fullName>
    </alternativeName>
</protein>
<feature type="domain" description="RING-Gid-type" evidence="11">
    <location>
        <begin position="342"/>
        <end position="384"/>
    </location>
</feature>
<dbReference type="FunFam" id="3.30.40.10:FF:000143">
    <property type="entry name" value="Regulator of gluconeogenesis Rmd5"/>
    <property type="match status" value="1"/>
</dbReference>
<evidence type="ECO:0000256" key="5">
    <source>
        <dbReference type="ARBA" id="ARBA00022833"/>
    </source>
</evidence>
<dbReference type="SUPFAM" id="SSF57850">
    <property type="entry name" value="RING/U-box"/>
    <property type="match status" value="1"/>
</dbReference>
<dbReference type="PANTHER" id="PTHR12170:SF3">
    <property type="entry name" value="GH10162P"/>
    <property type="match status" value="1"/>
</dbReference>
<dbReference type="GO" id="GO:0005737">
    <property type="term" value="C:cytoplasm"/>
    <property type="evidence" value="ECO:0007669"/>
    <property type="project" value="UniProtKB-SubCell"/>
</dbReference>
<evidence type="ECO:0000256" key="2">
    <source>
        <dbReference type="ARBA" id="ARBA00022490"/>
    </source>
</evidence>
<dbReference type="STRING" id="1035309.A0A2C5X1T2"/>
<evidence type="ECO:0000256" key="1">
    <source>
        <dbReference type="ARBA" id="ARBA00004496"/>
    </source>
</evidence>
<keyword evidence="4 9" id="KW-0863">Zinc-finger</keyword>
<dbReference type="InterPro" id="IPR024964">
    <property type="entry name" value="CTLH/CRA"/>
</dbReference>
<dbReference type="InterPro" id="IPR027370">
    <property type="entry name" value="Znf-RING_euk"/>
</dbReference>
<reference evidence="12 13" key="2">
    <citation type="journal article" date="2013" name="IMA Fungus">
        <title>IMA Genome-F 1: Ceratocystis fimbriata: Draft nuclear genome sequence for the plant pathogen, Ceratocystis fimbriata.</title>
        <authorList>
            <person name="Wilken P.M."/>
            <person name="Steenkamp E.T."/>
            <person name="Wingfield M.J."/>
            <person name="de Beer Z.W."/>
            <person name="Wingfield B.D."/>
        </authorList>
    </citation>
    <scope>NUCLEOTIDE SEQUENCE [LARGE SCALE GENOMIC DNA]</scope>
    <source>
        <strain evidence="12 13">CBS 114723</strain>
    </source>
</reference>
<dbReference type="InterPro" id="IPR013083">
    <property type="entry name" value="Znf_RING/FYVE/PHD"/>
</dbReference>
<gene>
    <name evidence="12" type="primary">RMND5B</name>
    <name evidence="12" type="ORF">CFIMG_001894RA</name>
</gene>
<dbReference type="GO" id="GO:0008270">
    <property type="term" value="F:zinc ion binding"/>
    <property type="evidence" value="ECO:0007669"/>
    <property type="project" value="UniProtKB-KW"/>
</dbReference>
<dbReference type="Pfam" id="PF10607">
    <property type="entry name" value="CTLH"/>
    <property type="match status" value="1"/>
</dbReference>
<dbReference type="GO" id="GO:0061630">
    <property type="term" value="F:ubiquitin protein ligase activity"/>
    <property type="evidence" value="ECO:0007669"/>
    <property type="project" value="InterPro"/>
</dbReference>